<dbReference type="InterPro" id="IPR006597">
    <property type="entry name" value="Sel1-like"/>
</dbReference>
<dbReference type="InterPro" id="IPR000719">
    <property type="entry name" value="Prot_kinase_dom"/>
</dbReference>
<evidence type="ECO:0000313" key="5">
    <source>
        <dbReference type="EMBL" id="EAR91856.1"/>
    </source>
</evidence>
<dbReference type="SUPFAM" id="SSF48452">
    <property type="entry name" value="TPR-like"/>
    <property type="match status" value="3"/>
</dbReference>
<dbReference type="Gene3D" id="1.25.40.10">
    <property type="entry name" value="Tetratricopeptide repeat domain"/>
    <property type="match status" value="4"/>
</dbReference>
<dbReference type="GeneID" id="7831908"/>
<dbReference type="SUPFAM" id="SSF81901">
    <property type="entry name" value="HCP-like"/>
    <property type="match status" value="1"/>
</dbReference>
<gene>
    <name evidence="5" type="ORF">TTHERM_00095520</name>
</gene>
<organism evidence="5 6">
    <name type="scientific">Tetrahymena thermophila (strain SB210)</name>
    <dbReference type="NCBI Taxonomy" id="312017"/>
    <lineage>
        <taxon>Eukaryota</taxon>
        <taxon>Sar</taxon>
        <taxon>Alveolata</taxon>
        <taxon>Ciliophora</taxon>
        <taxon>Intramacronucleata</taxon>
        <taxon>Oligohymenophorea</taxon>
        <taxon>Hymenostomatida</taxon>
        <taxon>Tetrahymenina</taxon>
        <taxon>Tetrahymenidae</taxon>
        <taxon>Tetrahymena</taxon>
    </lineage>
</organism>
<dbReference type="STRING" id="312017.Q234Z7"/>
<evidence type="ECO:0000256" key="3">
    <source>
        <dbReference type="PROSITE-ProRule" id="PRU00339"/>
    </source>
</evidence>
<dbReference type="HOGENOM" id="CLU_259560_0_0_1"/>
<dbReference type="KEGG" id="tet:TTHERM_00095520"/>
<dbReference type="Pfam" id="PF14559">
    <property type="entry name" value="TPR_19"/>
    <property type="match status" value="1"/>
</dbReference>
<evidence type="ECO:0000313" key="6">
    <source>
        <dbReference type="Proteomes" id="UP000009168"/>
    </source>
</evidence>
<dbReference type="SMART" id="SM00028">
    <property type="entry name" value="TPR"/>
    <property type="match status" value="11"/>
</dbReference>
<protein>
    <submittedName>
        <fullName evidence="5">Tetratricopeptide repeat protein</fullName>
    </submittedName>
</protein>
<dbReference type="eggNOG" id="KOG4278">
    <property type="taxonomic scope" value="Eukaryota"/>
</dbReference>
<reference evidence="6" key="1">
    <citation type="journal article" date="2006" name="PLoS Biol.">
        <title>Macronuclear genome sequence of the ciliate Tetrahymena thermophila, a model eukaryote.</title>
        <authorList>
            <person name="Eisen J.A."/>
            <person name="Coyne R.S."/>
            <person name="Wu M."/>
            <person name="Wu D."/>
            <person name="Thiagarajan M."/>
            <person name="Wortman J.R."/>
            <person name="Badger J.H."/>
            <person name="Ren Q."/>
            <person name="Amedeo P."/>
            <person name="Jones K.M."/>
            <person name="Tallon L.J."/>
            <person name="Delcher A.L."/>
            <person name="Salzberg S.L."/>
            <person name="Silva J.C."/>
            <person name="Haas B.J."/>
            <person name="Majoros W.H."/>
            <person name="Farzad M."/>
            <person name="Carlton J.M."/>
            <person name="Smith R.K. Jr."/>
            <person name="Garg J."/>
            <person name="Pearlman R.E."/>
            <person name="Karrer K.M."/>
            <person name="Sun L."/>
            <person name="Manning G."/>
            <person name="Elde N.C."/>
            <person name="Turkewitz A.P."/>
            <person name="Asai D.J."/>
            <person name="Wilkes D.E."/>
            <person name="Wang Y."/>
            <person name="Cai H."/>
            <person name="Collins K."/>
            <person name="Stewart B.A."/>
            <person name="Lee S.R."/>
            <person name="Wilamowska K."/>
            <person name="Weinberg Z."/>
            <person name="Ruzzo W.L."/>
            <person name="Wloga D."/>
            <person name="Gaertig J."/>
            <person name="Frankel J."/>
            <person name="Tsao C.-C."/>
            <person name="Gorovsky M.A."/>
            <person name="Keeling P.J."/>
            <person name="Waller R.F."/>
            <person name="Patron N.J."/>
            <person name="Cherry J.M."/>
            <person name="Stover N.A."/>
            <person name="Krieger C.J."/>
            <person name="del Toro C."/>
            <person name="Ryder H.F."/>
            <person name="Williamson S.C."/>
            <person name="Barbeau R.A."/>
            <person name="Hamilton E.P."/>
            <person name="Orias E."/>
        </authorList>
    </citation>
    <scope>NUCLEOTIDE SEQUENCE [LARGE SCALE GENOMIC DNA]</scope>
    <source>
        <strain evidence="6">SB210</strain>
    </source>
</reference>
<dbReference type="GO" id="GO:0004672">
    <property type="term" value="F:protein kinase activity"/>
    <property type="evidence" value="ECO:0007669"/>
    <property type="project" value="InterPro"/>
</dbReference>
<name>Q234Z7_TETTS</name>
<dbReference type="GO" id="GO:0005524">
    <property type="term" value="F:ATP binding"/>
    <property type="evidence" value="ECO:0007669"/>
    <property type="project" value="InterPro"/>
</dbReference>
<dbReference type="Pfam" id="PF13432">
    <property type="entry name" value="TPR_16"/>
    <property type="match status" value="1"/>
</dbReference>
<dbReference type="SUPFAM" id="SSF56112">
    <property type="entry name" value="Protein kinase-like (PK-like)"/>
    <property type="match status" value="1"/>
</dbReference>
<keyword evidence="1 3" id="KW-0802">TPR repeat</keyword>
<feature type="repeat" description="TPR" evidence="3">
    <location>
        <begin position="980"/>
        <end position="1013"/>
    </location>
</feature>
<proteinExistence type="inferred from homology"/>
<dbReference type="RefSeq" id="XP_001012101.1">
    <property type="nucleotide sequence ID" value="XM_001012101.1"/>
</dbReference>
<sequence length="1325" mass="156861">MSDSEQDSKDETLEFLAQQLEQHYHLKTINKFGGQGGFGLVLFVQDENDESQKYAVKAQSIINTTTGNINQVVLKQCKEEARVMKECKHQNVVEIYSDFVLGFYHFILMRLCKQSLNDWIVQNGKNSISDQVFCKFAEQMIEGLEYLHNRDYVLRDVSVRNILLTANDEIKFCDFGLARKYDSSLRSKVLYTSHLNGVIYYFPPEIHQAIQENKPQIKQTKEGDIWALGVCLSLLGGIPIVHFSNSFHEDFKIIDAPNLSKKANQLIKQILIKDAKKRPSFKEIKEHIQNIFQNEFEIENKQEINLNSEEKTINQFRQQEKIKDNSQKRDNLQETDVFFVNRSILENKIMESSLNEQSQLASEADINIEFNFLEGEKLFLKYKEKLNQQPENIEILLLFGHIEIKMNCNFEFGQNYLNKVISLKKDNLDAYLGICESFLLQKNCLNYSQIEEYIKLCFNINPSYWRLLYIQAWLLYEQENYIESEKIIIKALLQFPHSPLLNSLHALILVQKNFQNKNTSEEEIKKSIESNPLNDPIVLSRAGFFYQYYIKQLNKAQEFYIKALSLCPQELLSLSNLVLLFNEVKENTQLKYYKKQIKSFYSENSFAKQILGRINQSQEKKIKYFQKSTDLDPYMTSSYFYLSEVRKQQLKFSEVEEIQKLILEINPKAASACIELANIYLHKSDRKSAQQYLFQAQQLENKQECDSLYLDGINFELDGYDELALKQYYQSINKNPIQERSYQRIIRILQLSKQQNFDELINVAKKALIYNPVNELFKLVLIEAHIEKQQYIEAKAELMDLLIINPKRREVYEKLAYLENVYFKNKDQAILYYLKELEINQSETSMVHLVNIYLEKNQYQLAEEHLNKYLQIFPNNKELKFSKAVLLKSKNSIDEAIQILKEILLTNQSDFKIYNELGYIYQTYKQDYNESLIYYNRSLEINNQVTSIYYNIALIYLYFKNYDYAEKLLKDYIKYFSNDYKGYFDLGQIYYIKNELPIAASYFLRTIQMEPNHEQAYYLLSQIQIRENKYADAIVSLKKVRELNLKRYDALLDLANLYSIENPQLSSDLFFQFLQHEPLNKEALKAYNQITNGQFLKNLQKELDKIQDEQQKVIMLKQIVLLSSKPTFQILKLLASIQIQLELIQDANLTINLMQKHYPREGYSYLLLAEIQVMHLKNYKLALEQLNKAKEYQVNEEGLLYLYTGFSYWKLKDLQKAIKFFKKSAKSQPLAYFYLAEIEMNEKQDYLQAIQYLQQCLKQNFTLPKVYFALGQSYQKLNYIYQAKESYEKVLMLDPNYFEAEKLREFINQNPNPEKQEFKEKCSIF</sequence>
<dbReference type="InParanoid" id="Q234Z7"/>
<dbReference type="Pfam" id="PF00069">
    <property type="entry name" value="Pkinase"/>
    <property type="match status" value="1"/>
</dbReference>
<dbReference type="OrthoDB" id="10263032at2759"/>
<feature type="repeat" description="TPR" evidence="3">
    <location>
        <begin position="1198"/>
        <end position="1231"/>
    </location>
</feature>
<dbReference type="PANTHER" id="PTHR12558:SF13">
    <property type="entry name" value="CELL DIVISION CYCLE PROTEIN 27 HOMOLOG"/>
    <property type="match status" value="1"/>
</dbReference>
<dbReference type="SMART" id="SM00671">
    <property type="entry name" value="SEL1"/>
    <property type="match status" value="3"/>
</dbReference>
<feature type="repeat" description="TPR" evidence="3">
    <location>
        <begin position="1264"/>
        <end position="1297"/>
    </location>
</feature>
<dbReference type="PROSITE" id="PS50011">
    <property type="entry name" value="PROTEIN_KINASE_DOM"/>
    <property type="match status" value="1"/>
</dbReference>
<feature type="repeat" description="TPR" evidence="3">
    <location>
        <begin position="843"/>
        <end position="876"/>
    </location>
</feature>
<dbReference type="EMBL" id="GG662767">
    <property type="protein sequence ID" value="EAR91856.1"/>
    <property type="molecule type" value="Genomic_DNA"/>
</dbReference>
<dbReference type="Gene3D" id="1.10.510.10">
    <property type="entry name" value="Transferase(Phosphotransferase) domain 1"/>
    <property type="match status" value="1"/>
</dbReference>
<evidence type="ECO:0000256" key="1">
    <source>
        <dbReference type="ARBA" id="ARBA00022803"/>
    </source>
</evidence>
<accession>Q234Z7</accession>
<evidence type="ECO:0000256" key="2">
    <source>
        <dbReference type="ARBA" id="ARBA00038210"/>
    </source>
</evidence>
<dbReference type="CDD" id="cd00180">
    <property type="entry name" value="PKc"/>
    <property type="match status" value="1"/>
</dbReference>
<dbReference type="InterPro" id="IPR011009">
    <property type="entry name" value="Kinase-like_dom_sf"/>
</dbReference>
<keyword evidence="6" id="KW-1185">Reference proteome</keyword>
<dbReference type="Proteomes" id="UP000009168">
    <property type="component" value="Unassembled WGS sequence"/>
</dbReference>
<dbReference type="InterPro" id="IPR011990">
    <property type="entry name" value="TPR-like_helical_dom_sf"/>
</dbReference>
<evidence type="ECO:0000259" key="4">
    <source>
        <dbReference type="PROSITE" id="PS50011"/>
    </source>
</evidence>
<dbReference type="Pfam" id="PF13181">
    <property type="entry name" value="TPR_8"/>
    <property type="match status" value="3"/>
</dbReference>
<dbReference type="PROSITE" id="PS50005">
    <property type="entry name" value="TPR"/>
    <property type="match status" value="4"/>
</dbReference>
<comment type="similarity">
    <text evidence="2">Belongs to the APC3/CDC27 family.</text>
</comment>
<feature type="domain" description="Protein kinase" evidence="4">
    <location>
        <begin position="27"/>
        <end position="292"/>
    </location>
</feature>
<dbReference type="PANTHER" id="PTHR12558">
    <property type="entry name" value="CELL DIVISION CYCLE 16,23,27"/>
    <property type="match status" value="1"/>
</dbReference>
<dbReference type="InterPro" id="IPR019734">
    <property type="entry name" value="TPR_rpt"/>
</dbReference>